<gene>
    <name evidence="9" type="ORF">SRAA_1761</name>
</gene>
<sequence>MIMRAGQALLLPANPVFIWGTLMGVLLFEMALQMAWLGQAAWAPDLLALTLVFWTVHQPRRIGVGVAFGLGLLIDVHQGALLGQHALAYSVMCFLAVLIHRRLLWFDWLRQTAHVLLLFVLAHALQWLVRALAGDGGPDLWMALAPLWQAALWPLATVLLLAPQRRAHDPDDDRPL</sequence>
<evidence type="ECO:0000256" key="7">
    <source>
        <dbReference type="ARBA" id="ARBA00023136"/>
    </source>
</evidence>
<evidence type="ECO:0000256" key="4">
    <source>
        <dbReference type="ARBA" id="ARBA00022692"/>
    </source>
</evidence>
<feature type="transmembrane region" description="Helical" evidence="8">
    <location>
        <begin position="140"/>
        <end position="162"/>
    </location>
</feature>
<dbReference type="OrthoDB" id="5297408at2"/>
<dbReference type="PANTHER" id="PTHR37484">
    <property type="entry name" value="ROD SHAPE-DETERMINING PROTEIN MRED"/>
    <property type="match status" value="1"/>
</dbReference>
<organism evidence="9 10">
    <name type="scientific">Serpentinimonas raichei</name>
    <dbReference type="NCBI Taxonomy" id="1458425"/>
    <lineage>
        <taxon>Bacteria</taxon>
        <taxon>Pseudomonadati</taxon>
        <taxon>Pseudomonadota</taxon>
        <taxon>Betaproteobacteria</taxon>
        <taxon>Burkholderiales</taxon>
        <taxon>Comamonadaceae</taxon>
        <taxon>Serpentinimonas</taxon>
    </lineage>
</organism>
<keyword evidence="3" id="KW-1003">Cell membrane</keyword>
<keyword evidence="4 8" id="KW-0812">Transmembrane</keyword>
<evidence type="ECO:0000313" key="10">
    <source>
        <dbReference type="Proteomes" id="UP000067461"/>
    </source>
</evidence>
<evidence type="ECO:0000256" key="6">
    <source>
        <dbReference type="ARBA" id="ARBA00022989"/>
    </source>
</evidence>
<reference evidence="9 10" key="1">
    <citation type="journal article" date="2014" name="Nat. Commun.">
        <title>Physiological and genomic features of highly alkaliphilic hydrogen-utilizing Betaproteobacteria from a continental serpentinizing site.</title>
        <authorList>
            <person name="Suzuki S."/>
            <person name="Kuenen J.G."/>
            <person name="Schipper K."/>
            <person name="van der Velde S."/>
            <person name="Ishii S."/>
            <person name="Wu A."/>
            <person name="Sorokin D.Y."/>
            <person name="Tenney A."/>
            <person name="Meng X.Y."/>
            <person name="Morrill P.L."/>
            <person name="Kamagata Y."/>
            <person name="Muyzer G."/>
            <person name="Nealson K.H."/>
        </authorList>
    </citation>
    <scope>NUCLEOTIDE SEQUENCE [LARGE SCALE GENOMIC DNA]</scope>
    <source>
        <strain evidence="9 10">A1</strain>
    </source>
</reference>
<dbReference type="Proteomes" id="UP000067461">
    <property type="component" value="Chromosome"/>
</dbReference>
<evidence type="ECO:0000313" key="9">
    <source>
        <dbReference type="EMBL" id="BAO81615.1"/>
    </source>
</evidence>
<keyword evidence="6 8" id="KW-1133">Transmembrane helix</keyword>
<keyword evidence="10" id="KW-1185">Reference proteome</keyword>
<dbReference type="InterPro" id="IPR007227">
    <property type="entry name" value="Cell_shape_determining_MreD"/>
</dbReference>
<dbReference type="PANTHER" id="PTHR37484:SF1">
    <property type="entry name" value="ROD SHAPE-DETERMINING PROTEIN MRED"/>
    <property type="match status" value="1"/>
</dbReference>
<evidence type="ECO:0000256" key="5">
    <source>
        <dbReference type="ARBA" id="ARBA00022960"/>
    </source>
</evidence>
<evidence type="ECO:0000256" key="2">
    <source>
        <dbReference type="ARBA" id="ARBA00007776"/>
    </source>
</evidence>
<dbReference type="RefSeq" id="WP_045532188.1">
    <property type="nucleotide sequence ID" value="NZ_AP014568.1"/>
</dbReference>
<proteinExistence type="inferred from homology"/>
<evidence type="ECO:0000256" key="8">
    <source>
        <dbReference type="SAM" id="Phobius"/>
    </source>
</evidence>
<dbReference type="GO" id="GO:0005886">
    <property type="term" value="C:plasma membrane"/>
    <property type="evidence" value="ECO:0007669"/>
    <property type="project" value="UniProtKB-SubCell"/>
</dbReference>
<dbReference type="HOGENOM" id="CLU_119315_1_0_4"/>
<dbReference type="STRING" id="1458425.SRAA_1761"/>
<dbReference type="InterPro" id="IPR026034">
    <property type="entry name" value="MreD_proteobac"/>
</dbReference>
<dbReference type="NCBIfam" id="TIGR03426">
    <property type="entry name" value="shape_MreD"/>
    <property type="match status" value="1"/>
</dbReference>
<feature type="transmembrane region" description="Helical" evidence="8">
    <location>
        <begin position="34"/>
        <end position="55"/>
    </location>
</feature>
<evidence type="ECO:0000256" key="3">
    <source>
        <dbReference type="ARBA" id="ARBA00022475"/>
    </source>
</evidence>
<accession>A0A060NK19</accession>
<evidence type="ECO:0000256" key="1">
    <source>
        <dbReference type="ARBA" id="ARBA00004651"/>
    </source>
</evidence>
<dbReference type="AlphaFoldDB" id="A0A060NK19"/>
<comment type="subcellular location">
    <subcellularLocation>
        <location evidence="1">Cell membrane</location>
        <topology evidence="1">Multi-pass membrane protein</topology>
    </subcellularLocation>
</comment>
<dbReference type="EMBL" id="AP014568">
    <property type="protein sequence ID" value="BAO81615.1"/>
    <property type="molecule type" value="Genomic_DNA"/>
</dbReference>
<name>A0A060NK19_9BURK</name>
<feature type="transmembrane region" description="Helical" evidence="8">
    <location>
        <begin position="9"/>
        <end position="28"/>
    </location>
</feature>
<protein>
    <submittedName>
        <fullName evidence="9">Cell shape-determining protein</fullName>
    </submittedName>
</protein>
<dbReference type="Pfam" id="PF04093">
    <property type="entry name" value="MreD"/>
    <property type="match status" value="1"/>
</dbReference>
<dbReference type="KEGG" id="cbaa:SRAA_1761"/>
<comment type="similarity">
    <text evidence="2">Belongs to the MreD family.</text>
</comment>
<feature type="transmembrane region" description="Helical" evidence="8">
    <location>
        <begin position="115"/>
        <end position="134"/>
    </location>
</feature>
<feature type="transmembrane region" description="Helical" evidence="8">
    <location>
        <begin position="62"/>
        <end position="80"/>
    </location>
</feature>
<keyword evidence="7 8" id="KW-0472">Membrane</keyword>
<feature type="transmembrane region" description="Helical" evidence="8">
    <location>
        <begin position="86"/>
        <end position="103"/>
    </location>
</feature>
<dbReference type="PIRSF" id="PIRSF018472">
    <property type="entry name" value="MreD_proteobac"/>
    <property type="match status" value="1"/>
</dbReference>
<keyword evidence="5" id="KW-0133">Cell shape</keyword>
<dbReference type="GO" id="GO:0008360">
    <property type="term" value="P:regulation of cell shape"/>
    <property type="evidence" value="ECO:0007669"/>
    <property type="project" value="UniProtKB-KW"/>
</dbReference>